<dbReference type="InterPro" id="IPR020471">
    <property type="entry name" value="AKR"/>
</dbReference>
<dbReference type="InterPro" id="IPR023210">
    <property type="entry name" value="NADP_OxRdtase_dom"/>
</dbReference>
<dbReference type="GO" id="GO:0016616">
    <property type="term" value="F:oxidoreductase activity, acting on the CH-OH group of donors, NAD or NADP as acceptor"/>
    <property type="evidence" value="ECO:0007669"/>
    <property type="project" value="UniProtKB-ARBA"/>
</dbReference>
<evidence type="ECO:0000256" key="2">
    <source>
        <dbReference type="SAM" id="MobiDB-lite"/>
    </source>
</evidence>
<dbReference type="Pfam" id="PF01399">
    <property type="entry name" value="PCI"/>
    <property type="match status" value="1"/>
</dbReference>
<keyword evidence="1" id="KW-0560">Oxidoreductase</keyword>
<dbReference type="PROSITE" id="PS50250">
    <property type="entry name" value="PCI"/>
    <property type="match status" value="1"/>
</dbReference>
<dbReference type="SUPFAM" id="SSF51430">
    <property type="entry name" value="NAD(P)-linked oxidoreductase"/>
    <property type="match status" value="1"/>
</dbReference>
<dbReference type="PROSITE" id="PS00063">
    <property type="entry name" value="ALDOKETO_REDUCTASE_3"/>
    <property type="match status" value="1"/>
</dbReference>
<dbReference type="InterPro" id="IPR036812">
    <property type="entry name" value="NAD(P)_OxRdtase_dom_sf"/>
</dbReference>
<accession>A0A5N5QAC5</accession>
<dbReference type="PRINTS" id="PR00069">
    <property type="entry name" value="ALDKETRDTASE"/>
</dbReference>
<dbReference type="InterPro" id="IPR000717">
    <property type="entry name" value="PCI_dom"/>
</dbReference>
<name>A0A5N5QAC5_9AGAM</name>
<gene>
    <name evidence="4" type="ORF">CTheo_7834</name>
</gene>
<feature type="domain" description="PCI" evidence="3">
    <location>
        <begin position="224"/>
        <end position="388"/>
    </location>
</feature>
<dbReference type="AlphaFoldDB" id="A0A5N5QAC5"/>
<dbReference type="PROSITE" id="PS00798">
    <property type="entry name" value="ALDOKETO_REDUCTASE_1"/>
    <property type="match status" value="1"/>
</dbReference>
<evidence type="ECO:0000259" key="3">
    <source>
        <dbReference type="PROSITE" id="PS50250"/>
    </source>
</evidence>
<feature type="region of interest" description="Disordered" evidence="2">
    <location>
        <begin position="52"/>
        <end position="77"/>
    </location>
</feature>
<evidence type="ECO:0000256" key="1">
    <source>
        <dbReference type="ARBA" id="ARBA00023002"/>
    </source>
</evidence>
<dbReference type="Pfam" id="PF00248">
    <property type="entry name" value="Aldo_ket_red"/>
    <property type="match status" value="1"/>
</dbReference>
<dbReference type="InterPro" id="IPR018170">
    <property type="entry name" value="Aldo/ket_reductase_CS"/>
</dbReference>
<comment type="caution">
    <text evidence="4">The sequence shown here is derived from an EMBL/GenBank/DDBJ whole genome shotgun (WGS) entry which is preliminary data.</text>
</comment>
<dbReference type="InterPro" id="IPR055089">
    <property type="entry name" value="COP9_N"/>
</dbReference>
<dbReference type="FunFam" id="3.20.20.100:FF:000002">
    <property type="entry name" value="2,5-diketo-D-gluconic acid reductase A"/>
    <property type="match status" value="1"/>
</dbReference>
<dbReference type="OrthoDB" id="416253at2759"/>
<dbReference type="PANTHER" id="PTHR11732">
    <property type="entry name" value="ALDO/KETO REDUCTASE"/>
    <property type="match status" value="1"/>
</dbReference>
<feature type="compositionally biased region" description="Low complexity" evidence="2">
    <location>
        <begin position="54"/>
        <end position="67"/>
    </location>
</feature>
<proteinExistence type="predicted"/>
<evidence type="ECO:0000313" key="5">
    <source>
        <dbReference type="Proteomes" id="UP000383932"/>
    </source>
</evidence>
<dbReference type="EMBL" id="SSOP01000383">
    <property type="protein sequence ID" value="KAB5588722.1"/>
    <property type="molecule type" value="Genomic_DNA"/>
</dbReference>
<dbReference type="PROSITE" id="PS00062">
    <property type="entry name" value="ALDOKETO_REDUCTASE_2"/>
    <property type="match status" value="1"/>
</dbReference>
<reference evidence="4 5" key="1">
    <citation type="journal article" date="2019" name="Fungal Biol. Biotechnol.">
        <title>Draft genome sequence of fastidious pathogen Ceratobasidium theobromae, which causes vascular-streak dieback in Theobroma cacao.</title>
        <authorList>
            <person name="Ali S.S."/>
            <person name="Asman A."/>
            <person name="Shao J."/>
            <person name="Firmansyah A.P."/>
            <person name="Susilo A.W."/>
            <person name="Rosmana A."/>
            <person name="McMahon P."/>
            <person name="Junaid M."/>
            <person name="Guest D."/>
            <person name="Kheng T.Y."/>
            <person name="Meinhardt L.W."/>
            <person name="Bailey B.A."/>
        </authorList>
    </citation>
    <scope>NUCLEOTIDE SEQUENCE [LARGE SCALE GENOMIC DNA]</scope>
    <source>
        <strain evidence="4 5">CT2</strain>
    </source>
</reference>
<dbReference type="Gene3D" id="3.20.20.100">
    <property type="entry name" value="NADP-dependent oxidoreductase domain"/>
    <property type="match status" value="1"/>
</dbReference>
<sequence length="852" mass="94221">MAPIETLEQVVQSSQTQLSQEPAAHANLLRNLAKKQGGNLILGSLLPVAPPTPVADDAPTAGEAAAPAEPPIPPQNDPLDIIDPVHCTIACLFILSARLLPESPAPVPLQHLSNFCANFNPEHAMMAPERVTMLAQGIYSLGERNQALQDTIPLLMSLVRRYPPHLGYLTTIHPILLATRHFTTVVPILAEGITEIDTQISDVQYTDNLQYHYLGGCIYAALKMFKEAEDFFETTVTAPATVASAIQIEAYKKLTLIQLILYGEPRSPPRYVSGVVTRAYKTQSPYLSFAKSYGVANPNEIPVSDAEAFSKDNNTGLVKQALARIPHWAIHKLTKVYVSLSLGEIAQAIKSPDPLLVRALIQTMISTGEIHATVSPSGIVKFEDAPVKMMSEPEGERMLSLARAQCLKLMELDRQIAKSKPYLSAALREREHNAVDYGGSGYMGEEADYPGALGLKTRGGMGTWDEEIGPPELGASYSITKLFRSNPRQTTSFELRASWVLRPPCFWVFVPFCLREVFLVPSPKLGAALGVVGAGNLFKAPSSGFLPTILFRQATKFHPSPLLWAALGTWKAPPGQVGDAVKVALKAGYRHIDGAWIYRNEEEVGQAIKESGIDRKDLWLTSKLWNTFHKPEDVEGALDQTLQRLQTNYLDLYLMHWPVAFKEPGPNDEIRVDYELTENPLLTWKKLEEMVAKGKVRNIGVSNFNIRRLTNLTNAPDIRIKPAINQVELNYFNPQPALVKWSKENNVLLESYSPLGSNDQVGESLKNPTVQEISKELGVTPAQVIISWHVQRGTVVLPKSVTPSRIEENLHVFKLTEEQFNKLEKAAASHPPHRVVDPSKKWGVDIFEDSKQ</sequence>
<protein>
    <submittedName>
        <fullName evidence="4">Aldo/keto reductase</fullName>
    </submittedName>
</protein>
<keyword evidence="5" id="KW-1185">Reference proteome</keyword>
<organism evidence="4 5">
    <name type="scientific">Ceratobasidium theobromae</name>
    <dbReference type="NCBI Taxonomy" id="1582974"/>
    <lineage>
        <taxon>Eukaryota</taxon>
        <taxon>Fungi</taxon>
        <taxon>Dikarya</taxon>
        <taxon>Basidiomycota</taxon>
        <taxon>Agaricomycotina</taxon>
        <taxon>Agaricomycetes</taxon>
        <taxon>Cantharellales</taxon>
        <taxon>Ceratobasidiaceae</taxon>
        <taxon>Ceratobasidium</taxon>
    </lineage>
</organism>
<dbReference type="Pfam" id="PF22788">
    <property type="entry name" value="COP9_hel_rpt"/>
    <property type="match status" value="1"/>
</dbReference>
<dbReference type="Proteomes" id="UP000383932">
    <property type="component" value="Unassembled WGS sequence"/>
</dbReference>
<dbReference type="CDD" id="cd19071">
    <property type="entry name" value="AKR_AKR1-5-like"/>
    <property type="match status" value="1"/>
</dbReference>
<evidence type="ECO:0000313" key="4">
    <source>
        <dbReference type="EMBL" id="KAB5588722.1"/>
    </source>
</evidence>